<keyword evidence="14" id="KW-1185">Reference proteome</keyword>
<keyword evidence="4" id="KW-0677">Repeat</keyword>
<dbReference type="GO" id="GO:0005634">
    <property type="term" value="C:nucleus"/>
    <property type="evidence" value="ECO:0007669"/>
    <property type="project" value="UniProtKB-SubCell"/>
</dbReference>
<feature type="domain" description="C2H2-type" evidence="12">
    <location>
        <begin position="33"/>
        <end position="60"/>
    </location>
</feature>
<feature type="domain" description="C2H2-type" evidence="12">
    <location>
        <begin position="150"/>
        <end position="177"/>
    </location>
</feature>
<accession>A0A8T2JDM2</accession>
<evidence type="ECO:0000313" key="14">
    <source>
        <dbReference type="Proteomes" id="UP000812440"/>
    </source>
</evidence>
<organism evidence="13 14">
    <name type="scientific">Hymenochirus boettgeri</name>
    <name type="common">Congo dwarf clawed frog</name>
    <dbReference type="NCBI Taxonomy" id="247094"/>
    <lineage>
        <taxon>Eukaryota</taxon>
        <taxon>Metazoa</taxon>
        <taxon>Chordata</taxon>
        <taxon>Craniata</taxon>
        <taxon>Vertebrata</taxon>
        <taxon>Euteleostomi</taxon>
        <taxon>Amphibia</taxon>
        <taxon>Batrachia</taxon>
        <taxon>Anura</taxon>
        <taxon>Pipoidea</taxon>
        <taxon>Pipidae</taxon>
        <taxon>Pipinae</taxon>
        <taxon>Hymenochirus</taxon>
    </lineage>
</organism>
<dbReference type="FunFam" id="3.30.160.60:FF:000087">
    <property type="entry name" value="Zinc finger protein 354B"/>
    <property type="match status" value="1"/>
</dbReference>
<dbReference type="SUPFAM" id="SSF57667">
    <property type="entry name" value="beta-beta-alpha zinc fingers"/>
    <property type="match status" value="4"/>
</dbReference>
<evidence type="ECO:0000256" key="6">
    <source>
        <dbReference type="ARBA" id="ARBA00022833"/>
    </source>
</evidence>
<comment type="subcellular location">
    <subcellularLocation>
        <location evidence="1">Nucleus</location>
    </subcellularLocation>
</comment>
<comment type="similarity">
    <text evidence="2">Belongs to the krueppel C2H2-type zinc-finger protein family.</text>
</comment>
<evidence type="ECO:0000256" key="4">
    <source>
        <dbReference type="ARBA" id="ARBA00022737"/>
    </source>
</evidence>
<proteinExistence type="inferred from homology"/>
<sequence>MEQPYKCAECGDVFLRKNELTNHQKVHEREKRFRSTECGESFYKRKPLIRHKNIHIGHGKSHNLLNMLITRQNVLPEAKPFTCKQCGRCFSKKDNLDMHEKIHTLEKVEKTCKECSKQFIQKCSPGWQKEEKPFTCIECEKKKHLKETTYKCTECGDVFSRRCNLTIHQKVHEKEKLFRRTKYGRSQMNTLAGGQNAHTVAKPLTCGKMYFKKDIHENVCGKMFIPTSSPKYQEECSKRNMPRESSYKCVYCGDRFYRKCNLMVHNKVHEREKQFRCMECGESFYNMKKLKRHRKIHSLGYEADGTGVMGNNLDLVFPVTARTLGKD</sequence>
<reference evidence="13" key="1">
    <citation type="thesis" date="2020" institute="ProQuest LLC" country="789 East Eisenhower Parkway, Ann Arbor, MI, USA">
        <title>Comparative Genomics and Chromosome Evolution.</title>
        <authorList>
            <person name="Mudd A.B."/>
        </authorList>
    </citation>
    <scope>NUCLEOTIDE SEQUENCE</scope>
    <source>
        <strain evidence="13">Female2</strain>
        <tissue evidence="13">Blood</tissue>
    </source>
</reference>
<evidence type="ECO:0000256" key="10">
    <source>
        <dbReference type="ARBA" id="ARBA00023242"/>
    </source>
</evidence>
<evidence type="ECO:0000256" key="2">
    <source>
        <dbReference type="ARBA" id="ARBA00006991"/>
    </source>
</evidence>
<dbReference type="GO" id="GO:0000978">
    <property type="term" value="F:RNA polymerase II cis-regulatory region sequence-specific DNA binding"/>
    <property type="evidence" value="ECO:0007669"/>
    <property type="project" value="TreeGrafter"/>
</dbReference>
<dbReference type="AlphaFoldDB" id="A0A8T2JDM2"/>
<evidence type="ECO:0000259" key="12">
    <source>
        <dbReference type="PROSITE" id="PS50157"/>
    </source>
</evidence>
<dbReference type="FunFam" id="3.30.160.60:FF:002343">
    <property type="entry name" value="Zinc finger protein 33A"/>
    <property type="match status" value="1"/>
</dbReference>
<feature type="domain" description="C2H2-type" evidence="12">
    <location>
        <begin position="81"/>
        <end position="108"/>
    </location>
</feature>
<evidence type="ECO:0000256" key="9">
    <source>
        <dbReference type="ARBA" id="ARBA00023163"/>
    </source>
</evidence>
<protein>
    <recommendedName>
        <fullName evidence="12">C2H2-type domain-containing protein</fullName>
    </recommendedName>
</protein>
<dbReference type="PANTHER" id="PTHR23226:SF416">
    <property type="entry name" value="FI01424P"/>
    <property type="match status" value="1"/>
</dbReference>
<dbReference type="PROSITE" id="PS50157">
    <property type="entry name" value="ZINC_FINGER_C2H2_2"/>
    <property type="match status" value="6"/>
</dbReference>
<gene>
    <name evidence="13" type="ORF">GDO86_011984</name>
</gene>
<keyword evidence="10" id="KW-0539">Nucleus</keyword>
<dbReference type="EMBL" id="JAACNH010000005">
    <property type="protein sequence ID" value="KAG8443395.1"/>
    <property type="molecule type" value="Genomic_DNA"/>
</dbReference>
<dbReference type="FunFam" id="3.30.160.60:FF:000038">
    <property type="entry name" value="Zinc finger protein 624"/>
    <property type="match status" value="1"/>
</dbReference>
<evidence type="ECO:0000256" key="5">
    <source>
        <dbReference type="ARBA" id="ARBA00022771"/>
    </source>
</evidence>
<evidence type="ECO:0000256" key="8">
    <source>
        <dbReference type="ARBA" id="ARBA00023125"/>
    </source>
</evidence>
<dbReference type="GO" id="GO:0000981">
    <property type="term" value="F:DNA-binding transcription factor activity, RNA polymerase II-specific"/>
    <property type="evidence" value="ECO:0007669"/>
    <property type="project" value="TreeGrafter"/>
</dbReference>
<comment type="caution">
    <text evidence="13">The sequence shown here is derived from an EMBL/GenBank/DDBJ whole genome shotgun (WGS) entry which is preliminary data.</text>
</comment>
<keyword evidence="3" id="KW-0479">Metal-binding</keyword>
<evidence type="ECO:0000256" key="11">
    <source>
        <dbReference type="PROSITE-ProRule" id="PRU00042"/>
    </source>
</evidence>
<dbReference type="FunFam" id="3.30.160.60:FF:001480">
    <property type="entry name" value="Si:cabz01071911.3"/>
    <property type="match status" value="1"/>
</dbReference>
<keyword evidence="6" id="KW-0862">Zinc</keyword>
<dbReference type="GO" id="GO:0008270">
    <property type="term" value="F:zinc ion binding"/>
    <property type="evidence" value="ECO:0007669"/>
    <property type="project" value="UniProtKB-KW"/>
</dbReference>
<dbReference type="InterPro" id="IPR013087">
    <property type="entry name" value="Znf_C2H2_type"/>
</dbReference>
<dbReference type="Pfam" id="PF00096">
    <property type="entry name" value="zf-C2H2"/>
    <property type="match status" value="4"/>
</dbReference>
<evidence type="ECO:0000256" key="7">
    <source>
        <dbReference type="ARBA" id="ARBA00023015"/>
    </source>
</evidence>
<dbReference type="Proteomes" id="UP000812440">
    <property type="component" value="Chromosome 6"/>
</dbReference>
<keyword evidence="7" id="KW-0805">Transcription regulation</keyword>
<feature type="domain" description="C2H2-type" evidence="12">
    <location>
        <begin position="247"/>
        <end position="274"/>
    </location>
</feature>
<feature type="domain" description="C2H2-type" evidence="12">
    <location>
        <begin position="275"/>
        <end position="298"/>
    </location>
</feature>
<name>A0A8T2JDM2_9PIPI</name>
<dbReference type="Gene3D" id="3.30.160.60">
    <property type="entry name" value="Classic Zinc Finger"/>
    <property type="match status" value="6"/>
</dbReference>
<dbReference type="SMART" id="SM00355">
    <property type="entry name" value="ZnF_C2H2"/>
    <property type="match status" value="6"/>
</dbReference>
<evidence type="ECO:0000256" key="3">
    <source>
        <dbReference type="ARBA" id="ARBA00022723"/>
    </source>
</evidence>
<evidence type="ECO:0000313" key="13">
    <source>
        <dbReference type="EMBL" id="KAG8443395.1"/>
    </source>
</evidence>
<dbReference type="PANTHER" id="PTHR23226">
    <property type="entry name" value="ZINC FINGER AND SCAN DOMAIN-CONTAINING"/>
    <property type="match status" value="1"/>
</dbReference>
<keyword evidence="8" id="KW-0238">DNA-binding</keyword>
<keyword evidence="5 11" id="KW-0863">Zinc-finger</keyword>
<keyword evidence="9" id="KW-0804">Transcription</keyword>
<feature type="domain" description="C2H2-type" evidence="12">
    <location>
        <begin position="5"/>
        <end position="32"/>
    </location>
</feature>
<dbReference type="InterPro" id="IPR036236">
    <property type="entry name" value="Znf_C2H2_sf"/>
</dbReference>
<dbReference type="OrthoDB" id="9675950at2759"/>
<dbReference type="PROSITE" id="PS00028">
    <property type="entry name" value="ZINC_FINGER_C2H2_1"/>
    <property type="match status" value="5"/>
</dbReference>
<evidence type="ECO:0000256" key="1">
    <source>
        <dbReference type="ARBA" id="ARBA00004123"/>
    </source>
</evidence>